<dbReference type="AlphaFoldDB" id="A0A9D2I389"/>
<proteinExistence type="predicted"/>
<dbReference type="EMBL" id="DWYY01000036">
    <property type="protein sequence ID" value="HJA92090.1"/>
    <property type="molecule type" value="Genomic_DNA"/>
</dbReference>
<protein>
    <submittedName>
        <fullName evidence="2">Siphovirus Gp157 family protein</fullName>
    </submittedName>
</protein>
<reference evidence="2" key="1">
    <citation type="journal article" date="2021" name="PeerJ">
        <title>Extensive microbial diversity within the chicken gut microbiome revealed by metagenomics and culture.</title>
        <authorList>
            <person name="Gilroy R."/>
            <person name="Ravi A."/>
            <person name="Getino M."/>
            <person name="Pursley I."/>
            <person name="Horton D.L."/>
            <person name="Alikhan N.F."/>
            <person name="Baker D."/>
            <person name="Gharbi K."/>
            <person name="Hall N."/>
            <person name="Watson M."/>
            <person name="Adriaenssens E.M."/>
            <person name="Foster-Nyarko E."/>
            <person name="Jarju S."/>
            <person name="Secka A."/>
            <person name="Antonio M."/>
            <person name="Oren A."/>
            <person name="Chaudhuri R.R."/>
            <person name="La Ragione R."/>
            <person name="Hildebrand F."/>
            <person name="Pallen M.J."/>
        </authorList>
    </citation>
    <scope>NUCLEOTIDE SEQUENCE</scope>
    <source>
        <strain evidence="2">CHK179-7159</strain>
    </source>
</reference>
<comment type="caution">
    <text evidence="2">The sequence shown here is derived from an EMBL/GenBank/DDBJ whole genome shotgun (WGS) entry which is preliminary data.</text>
</comment>
<feature type="coiled-coil region" evidence="1">
    <location>
        <begin position="44"/>
        <end position="85"/>
    </location>
</feature>
<gene>
    <name evidence="2" type="ORF">H9717_03040</name>
</gene>
<evidence type="ECO:0000313" key="2">
    <source>
        <dbReference type="EMBL" id="HJA92090.1"/>
    </source>
</evidence>
<dbReference type="Pfam" id="PF05565">
    <property type="entry name" value="Sipho_Gp157"/>
    <property type="match status" value="1"/>
</dbReference>
<accession>A0A9D2I389</accession>
<dbReference type="Proteomes" id="UP000886858">
    <property type="component" value="Unassembled WGS sequence"/>
</dbReference>
<evidence type="ECO:0000256" key="1">
    <source>
        <dbReference type="SAM" id="Coils"/>
    </source>
</evidence>
<name>A0A9D2I389_9FIRM</name>
<sequence>MSTLYELTGQYLDLLEMLEEDDGTDEQVIRDTLEGIDGELEIKADNYAKIIRELSEEAKKFEAEKKRLEARQTTLENRVKMLKDDLFRAMKETGKTKFKTDLFSFGIQKNGGMQPIEIISDATVPEEYCRMEPDNAKIREALSFGKELSFARFIERGEHLRIR</sequence>
<organism evidence="2 3">
    <name type="scientific">Candidatus Eisenbergiella merdipullorum</name>
    <dbReference type="NCBI Taxonomy" id="2838553"/>
    <lineage>
        <taxon>Bacteria</taxon>
        <taxon>Bacillati</taxon>
        <taxon>Bacillota</taxon>
        <taxon>Clostridia</taxon>
        <taxon>Lachnospirales</taxon>
        <taxon>Lachnospiraceae</taxon>
        <taxon>Eisenbergiella</taxon>
    </lineage>
</organism>
<reference evidence="2" key="2">
    <citation type="submission" date="2021-04" db="EMBL/GenBank/DDBJ databases">
        <authorList>
            <person name="Gilroy R."/>
        </authorList>
    </citation>
    <scope>NUCLEOTIDE SEQUENCE</scope>
    <source>
        <strain evidence="2">CHK179-7159</strain>
    </source>
</reference>
<evidence type="ECO:0000313" key="3">
    <source>
        <dbReference type="Proteomes" id="UP000886858"/>
    </source>
</evidence>
<keyword evidence="1" id="KW-0175">Coiled coil</keyword>
<dbReference type="InterPro" id="IPR008840">
    <property type="entry name" value="Sipho_Gp157"/>
</dbReference>